<feature type="binding site" evidence="7">
    <location>
        <position position="186"/>
    </location>
    <ligand>
        <name>UDP-N-acetyl-alpha-D-muramoyl-L-alanyl-D-glutamate</name>
        <dbReference type="ChEBI" id="CHEBI:83900"/>
    </ligand>
</feature>
<feature type="domain" description="Mur ligase C-terminal" evidence="10">
    <location>
        <begin position="351"/>
        <end position="481"/>
    </location>
</feature>
<evidence type="ECO:0000256" key="8">
    <source>
        <dbReference type="RuleBase" id="RU004135"/>
    </source>
</evidence>
<comment type="cofactor">
    <cofactor evidence="7">
        <name>Mg(2+)</name>
        <dbReference type="ChEBI" id="CHEBI:18420"/>
    </cofactor>
</comment>
<dbReference type="RefSeq" id="WP_372582605.1">
    <property type="nucleotide sequence ID" value="NZ_JBGORW010000004.1"/>
</dbReference>
<evidence type="ECO:0000256" key="3">
    <source>
        <dbReference type="ARBA" id="ARBA00022960"/>
    </source>
</evidence>
<dbReference type="HAMAP" id="MF_00208">
    <property type="entry name" value="MurE"/>
    <property type="match status" value="1"/>
</dbReference>
<dbReference type="EC" id="6.3.2.13" evidence="7"/>
<dbReference type="Gene3D" id="3.40.1390.10">
    <property type="entry name" value="MurE/MurF, N-terminal domain"/>
    <property type="match status" value="1"/>
</dbReference>
<feature type="domain" description="Mur ligase central" evidence="11">
    <location>
        <begin position="111"/>
        <end position="328"/>
    </location>
</feature>
<dbReference type="InterPro" id="IPR036615">
    <property type="entry name" value="Mur_ligase_C_dom_sf"/>
</dbReference>
<dbReference type="PANTHER" id="PTHR23135">
    <property type="entry name" value="MUR LIGASE FAMILY MEMBER"/>
    <property type="match status" value="1"/>
</dbReference>
<name>A0ABV4S4K2_9FUSO</name>
<comment type="similarity">
    <text evidence="1 7">Belongs to the MurCDEF family. MurE subfamily.</text>
</comment>
<keyword evidence="3 7" id="KW-0133">Cell shape</keyword>
<dbReference type="PANTHER" id="PTHR23135:SF4">
    <property type="entry name" value="UDP-N-ACETYLMURAMOYL-L-ALANYL-D-GLUTAMATE--2,6-DIAMINOPIMELATE LIGASE MURE HOMOLOG, CHLOROPLASTIC"/>
    <property type="match status" value="1"/>
</dbReference>
<dbReference type="Gene3D" id="3.90.190.20">
    <property type="entry name" value="Mur ligase, C-terminal domain"/>
    <property type="match status" value="1"/>
</dbReference>
<comment type="function">
    <text evidence="7">Catalyzes the addition of meso-diaminopimelic acid to the nucleotide precursor UDP-N-acetylmuramoyl-L-alanyl-D-glutamate (UMAG) in the biosynthesis of bacterial cell-wall peptidoglycan.</text>
</comment>
<dbReference type="InterPro" id="IPR005761">
    <property type="entry name" value="UDP-N-AcMur-Glu-dNH2Pim_ligase"/>
</dbReference>
<keyword evidence="7 12" id="KW-0436">Ligase</keyword>
<keyword evidence="7" id="KW-0547">Nucleotide-binding</keyword>
<organism evidence="12 13">
    <name type="scientific">Leptotrichia hongkongensis</name>
    <dbReference type="NCBI Taxonomy" id="554406"/>
    <lineage>
        <taxon>Bacteria</taxon>
        <taxon>Fusobacteriati</taxon>
        <taxon>Fusobacteriota</taxon>
        <taxon>Fusobacteriia</taxon>
        <taxon>Fusobacteriales</taxon>
        <taxon>Leptotrichiaceae</taxon>
        <taxon>Leptotrichia</taxon>
    </lineage>
</organism>
<protein>
    <recommendedName>
        <fullName evidence="7">UDP-N-acetylmuramoyl-L-alanyl-D-glutamate--2,6-diaminopimelate ligase</fullName>
        <ecNumber evidence="7">6.3.2.13</ecNumber>
    </recommendedName>
    <alternativeName>
        <fullName evidence="7">Meso-A2pm-adding enzyme</fullName>
    </alternativeName>
    <alternativeName>
        <fullName evidence="7">Meso-diaminopimelate-adding enzyme</fullName>
    </alternativeName>
    <alternativeName>
        <fullName evidence="7">UDP-MurNAc-L-Ala-D-Glu:meso-diaminopimelate ligase</fullName>
    </alternativeName>
    <alternativeName>
        <fullName evidence="7">UDP-MurNAc-tripeptide synthetase</fullName>
    </alternativeName>
    <alternativeName>
        <fullName evidence="7">UDP-N-acetylmuramyl-tripeptide synthetase</fullName>
    </alternativeName>
</protein>
<evidence type="ECO:0000256" key="1">
    <source>
        <dbReference type="ARBA" id="ARBA00005898"/>
    </source>
</evidence>
<keyword evidence="7" id="KW-0963">Cytoplasm</keyword>
<dbReference type="Pfam" id="PF02875">
    <property type="entry name" value="Mur_ligase_C"/>
    <property type="match status" value="1"/>
</dbReference>
<dbReference type="NCBIfam" id="NF001126">
    <property type="entry name" value="PRK00139.1-4"/>
    <property type="match status" value="1"/>
</dbReference>
<comment type="pathway">
    <text evidence="7 8">Cell wall biogenesis; peptidoglycan biosynthesis.</text>
</comment>
<feature type="binding site" evidence="7">
    <location>
        <position position="400"/>
    </location>
    <ligand>
        <name>meso-2,6-diaminopimelate</name>
        <dbReference type="ChEBI" id="CHEBI:57791"/>
    </ligand>
</feature>
<dbReference type="SUPFAM" id="SSF53244">
    <property type="entry name" value="MurD-like peptide ligases, peptide-binding domain"/>
    <property type="match status" value="1"/>
</dbReference>
<evidence type="ECO:0000259" key="10">
    <source>
        <dbReference type="Pfam" id="PF02875"/>
    </source>
</evidence>
<keyword evidence="7" id="KW-0460">Magnesium</keyword>
<evidence type="ECO:0000256" key="4">
    <source>
        <dbReference type="ARBA" id="ARBA00022984"/>
    </source>
</evidence>
<keyword evidence="6 7" id="KW-0961">Cell wall biogenesis/degradation</keyword>
<dbReference type="SUPFAM" id="SSF53623">
    <property type="entry name" value="MurD-like peptide ligases, catalytic domain"/>
    <property type="match status" value="1"/>
</dbReference>
<comment type="PTM">
    <text evidence="7">Carboxylation is probably crucial for Mg(2+) binding and, consequently, for the gamma-phosphate positioning of ATP.</text>
</comment>
<keyword evidence="13" id="KW-1185">Reference proteome</keyword>
<dbReference type="Gene3D" id="3.40.1190.10">
    <property type="entry name" value="Mur-like, catalytic domain"/>
    <property type="match status" value="1"/>
</dbReference>
<keyword evidence="5 7" id="KW-0131">Cell cycle</keyword>
<feature type="short sequence motif" description="Meso-diaminopimelate recognition motif" evidence="7">
    <location>
        <begin position="424"/>
        <end position="427"/>
    </location>
</feature>
<evidence type="ECO:0000259" key="9">
    <source>
        <dbReference type="Pfam" id="PF01225"/>
    </source>
</evidence>
<accession>A0ABV4S4K2</accession>
<feature type="binding site" evidence="7">
    <location>
        <begin position="113"/>
        <end position="119"/>
    </location>
    <ligand>
        <name>ATP</name>
        <dbReference type="ChEBI" id="CHEBI:30616"/>
    </ligand>
</feature>
<evidence type="ECO:0000256" key="2">
    <source>
        <dbReference type="ARBA" id="ARBA00022618"/>
    </source>
</evidence>
<dbReference type="GO" id="GO:0008765">
    <property type="term" value="F:UDP-N-acetylmuramoylalanyl-D-glutamate-2,6-diaminopimelate ligase activity"/>
    <property type="evidence" value="ECO:0007669"/>
    <property type="project" value="UniProtKB-EC"/>
</dbReference>
<keyword evidence="2 7" id="KW-0132">Cell division</keyword>
<keyword evidence="4 7" id="KW-0573">Peptidoglycan synthesis</keyword>
<feature type="binding site" evidence="7">
    <location>
        <position position="483"/>
    </location>
    <ligand>
        <name>meso-2,6-diaminopimelate</name>
        <dbReference type="ChEBI" id="CHEBI:57791"/>
    </ligand>
</feature>
<evidence type="ECO:0000259" key="11">
    <source>
        <dbReference type="Pfam" id="PF08245"/>
    </source>
</evidence>
<feature type="binding site" evidence="7">
    <location>
        <position position="150"/>
    </location>
    <ligand>
        <name>UDP-N-acetyl-alpha-D-muramoyl-L-alanyl-D-glutamate</name>
        <dbReference type="ChEBI" id="CHEBI:83900"/>
    </ligand>
</feature>
<feature type="modified residue" description="N6-carboxylysine" evidence="7">
    <location>
        <position position="218"/>
    </location>
</feature>
<dbReference type="InterPro" id="IPR004101">
    <property type="entry name" value="Mur_ligase_C"/>
</dbReference>
<feature type="binding site" evidence="7">
    <location>
        <begin position="424"/>
        <end position="427"/>
    </location>
    <ligand>
        <name>meso-2,6-diaminopimelate</name>
        <dbReference type="ChEBI" id="CHEBI:57791"/>
    </ligand>
</feature>
<evidence type="ECO:0000313" key="13">
    <source>
        <dbReference type="Proteomes" id="UP001571581"/>
    </source>
</evidence>
<feature type="binding site" evidence="7">
    <location>
        <position position="178"/>
    </location>
    <ligand>
        <name>UDP-N-acetyl-alpha-D-muramoyl-L-alanyl-D-glutamate</name>
        <dbReference type="ChEBI" id="CHEBI:83900"/>
    </ligand>
</feature>
<dbReference type="Pfam" id="PF08245">
    <property type="entry name" value="Mur_ligase_M"/>
    <property type="match status" value="1"/>
</dbReference>
<evidence type="ECO:0000313" key="12">
    <source>
        <dbReference type="EMBL" id="MFA3799292.1"/>
    </source>
</evidence>
<feature type="domain" description="Mur ligase N-terminal catalytic" evidence="9">
    <location>
        <begin position="20"/>
        <end position="99"/>
    </location>
</feature>
<feature type="binding site" evidence="7">
    <location>
        <begin position="151"/>
        <end position="152"/>
    </location>
    <ligand>
        <name>UDP-N-acetyl-alpha-D-muramoyl-L-alanyl-D-glutamate</name>
        <dbReference type="ChEBI" id="CHEBI:83900"/>
    </ligand>
</feature>
<evidence type="ECO:0000256" key="6">
    <source>
        <dbReference type="ARBA" id="ARBA00023316"/>
    </source>
</evidence>
<keyword evidence="7" id="KW-0067">ATP-binding</keyword>
<feature type="binding site" evidence="7">
    <location>
        <position position="479"/>
    </location>
    <ligand>
        <name>meso-2,6-diaminopimelate</name>
        <dbReference type="ChEBI" id="CHEBI:57791"/>
    </ligand>
</feature>
<comment type="caution">
    <text evidence="12">The sequence shown here is derived from an EMBL/GenBank/DDBJ whole genome shotgun (WGS) entry which is preliminary data.</text>
</comment>
<comment type="caution">
    <text evidence="7">Lacks conserved residue(s) required for the propagation of feature annotation.</text>
</comment>
<dbReference type="Pfam" id="PF01225">
    <property type="entry name" value="Mur_ligase"/>
    <property type="match status" value="1"/>
</dbReference>
<dbReference type="EMBL" id="JBGORW010000004">
    <property type="protein sequence ID" value="MFA3799292.1"/>
    <property type="molecule type" value="Genomic_DNA"/>
</dbReference>
<dbReference type="InterPro" id="IPR013221">
    <property type="entry name" value="Mur_ligase_cen"/>
</dbReference>
<proteinExistence type="inferred from homology"/>
<gene>
    <name evidence="7" type="primary">murE</name>
    <name evidence="12" type="ORF">ACEG17_03710</name>
</gene>
<dbReference type="SUPFAM" id="SSF63418">
    <property type="entry name" value="MurE/MurF N-terminal domain"/>
    <property type="match status" value="1"/>
</dbReference>
<dbReference type="Proteomes" id="UP001571581">
    <property type="component" value="Unassembled WGS sequence"/>
</dbReference>
<dbReference type="InterPro" id="IPR036565">
    <property type="entry name" value="Mur-like_cat_sf"/>
</dbReference>
<feature type="binding site" evidence="7">
    <location>
        <position position="28"/>
    </location>
    <ligand>
        <name>UDP-N-acetyl-alpha-D-muramoyl-L-alanyl-D-glutamate</name>
        <dbReference type="ChEBI" id="CHEBI:83900"/>
    </ligand>
</feature>
<sequence length="511" mass="58278">MNEIFRDVEYEILKEGKKFEIKGIEYDSRKIKEDFIFVAMAGNTVDGHNFIQKAIDSGAKIIITEKNINILEYKNADDVSFVLVKNIRKKLGIIASNYYGYPQNKIKIIGITGTNGKTTSSFILENILEKTARIGTTGNRILDEEFETVNTTPESLELIKLIDKSVKKGADYFIMEVSSHALEIGRVDMLKFDSAIFTNLTQDHLDFHKTMENYFNAKKKIFSMLRNDKNNGKGIINIDDEHGAKIYSEKNKDNYISVSIKNEEADILGDILNYTNNGMKVKINLKNYFKKINSHFKDKDEEYEEEYKFEIGLVGEYNLYNVLGCVASALSFGIKMNDIIKKLETMPAVPGRFETIKNNMEARIVVDFAHTDDGLLNVGKTLKQITDNQVITIFGAGGDRDHEKRPKMAKAAIQFSDYIILTSDNPRTENPINILANIEKGLIDEKYPFDKYLIISDRERAIKHGIKLLKKGDSLLIAGKGHENYQIIGTQKIHFDDRETVRKILEEENNI</sequence>
<dbReference type="InterPro" id="IPR035911">
    <property type="entry name" value="MurE/MurF_N"/>
</dbReference>
<dbReference type="InterPro" id="IPR000713">
    <property type="entry name" value="Mur_ligase_N"/>
</dbReference>
<evidence type="ECO:0000256" key="5">
    <source>
        <dbReference type="ARBA" id="ARBA00023306"/>
    </source>
</evidence>
<evidence type="ECO:0000256" key="7">
    <source>
        <dbReference type="HAMAP-Rule" id="MF_00208"/>
    </source>
</evidence>
<comment type="subcellular location">
    <subcellularLocation>
        <location evidence="7 8">Cytoplasm</location>
    </subcellularLocation>
</comment>
<dbReference type="NCBIfam" id="TIGR01085">
    <property type="entry name" value="murE"/>
    <property type="match status" value="1"/>
</dbReference>
<reference evidence="12 13" key="1">
    <citation type="submission" date="2024-07" db="EMBL/GenBank/DDBJ databases">
        <authorList>
            <person name="Li X.-J."/>
            <person name="Wang X."/>
        </authorList>
    </citation>
    <scope>NUCLEOTIDE SEQUENCE [LARGE SCALE GENOMIC DNA]</scope>
    <source>
        <strain evidence="12 13">DSM 23441</strain>
    </source>
</reference>
<comment type="catalytic activity">
    <reaction evidence="7">
        <text>UDP-N-acetyl-alpha-D-muramoyl-L-alanyl-D-glutamate + meso-2,6-diaminopimelate + ATP = UDP-N-acetyl-alpha-D-muramoyl-L-alanyl-gamma-D-glutamyl-meso-2,6-diaminopimelate + ADP + phosphate + H(+)</text>
        <dbReference type="Rhea" id="RHEA:23676"/>
        <dbReference type="ChEBI" id="CHEBI:15378"/>
        <dbReference type="ChEBI" id="CHEBI:30616"/>
        <dbReference type="ChEBI" id="CHEBI:43474"/>
        <dbReference type="ChEBI" id="CHEBI:57791"/>
        <dbReference type="ChEBI" id="CHEBI:83900"/>
        <dbReference type="ChEBI" id="CHEBI:83905"/>
        <dbReference type="ChEBI" id="CHEBI:456216"/>
        <dbReference type="EC" id="6.3.2.13"/>
    </reaction>
</comment>